<dbReference type="RefSeq" id="XP_052947484.1">
    <property type="nucleotide sequence ID" value="XM_053086897.1"/>
</dbReference>
<evidence type="ECO:0000256" key="3">
    <source>
        <dbReference type="ARBA" id="ARBA00022694"/>
    </source>
</evidence>
<dbReference type="Gene3D" id="2.130.10.10">
    <property type="entry name" value="YVTN repeat-like/Quinoprotein amine dehydrogenase"/>
    <property type="match status" value="2"/>
</dbReference>
<evidence type="ECO:0000256" key="1">
    <source>
        <dbReference type="ARBA" id="ARBA00004123"/>
    </source>
</evidence>
<dbReference type="GO" id="GO:0005829">
    <property type="term" value="C:cytosol"/>
    <property type="evidence" value="ECO:0007669"/>
    <property type="project" value="TreeGrafter"/>
</dbReference>
<comment type="similarity">
    <text evidence="6">Belongs to the WD repeat TRM82 family.</text>
</comment>
<evidence type="ECO:0000256" key="6">
    <source>
        <dbReference type="HAMAP-Rule" id="MF_03056"/>
    </source>
</evidence>
<dbReference type="GeneID" id="77726098"/>
<dbReference type="HAMAP" id="MF_03056">
    <property type="entry name" value="TRM82"/>
    <property type="match status" value="1"/>
</dbReference>
<dbReference type="AlphaFoldDB" id="A0AA38LV00"/>
<accession>A0AA38LV00</accession>
<dbReference type="GO" id="GO:0005634">
    <property type="term" value="C:nucleus"/>
    <property type="evidence" value="ECO:0007669"/>
    <property type="project" value="UniProtKB-SubCell"/>
</dbReference>
<dbReference type="GO" id="GO:0106004">
    <property type="term" value="P:tRNA (guanine-N7)-methylation"/>
    <property type="evidence" value="ECO:0007669"/>
    <property type="project" value="UniProtKB-UniRule"/>
</dbReference>
<feature type="compositionally biased region" description="Low complexity" evidence="7">
    <location>
        <begin position="277"/>
        <end position="296"/>
    </location>
</feature>
<sequence length="590" mass="62290">MADLSIPVPLPITALASSSSPSPLLVAASGPSLLIHTGSSTHNLASTSTAGVSHNAGDQLIPLVRHIAISPLGDYIATVSDDKLLRVYSVATGGAPTLLSSRPVSKKCSDLSFSLSSAGAEPDIVLSDKVGDVYLYPLTPRPVSGDRPAPLALNSDPTLNPDADLLLGHVSVLTAAVLSCDGNSIITSDRDEHIRVSRFPKSYIIERYLFGTDGFISALHVPEGSPSTLISAGGEQWMRIWNWETGEALGKVDIYPAVLPHRRARSNLRRVKRKRNAAQAEAEAGGEPGSSGQAEAPESDLAAGSFYAAPEGYALPSGQGVCIKKIRTVNVGEQTLVLFFSEGAAAIHSFALPLDPTSPPPTISTLPLDFPLLDFTILPSTSSSNTQVVISLDSTWGILKQNPPAGSQSSAFVPPSITSECQAKMATVLVIAEISAEGLTLVPEHPVLTSFQSEYASAPASEVSKLQLYPLLPLLPRWAGMEEDDELAGPSTEPVDGGKGKKGQGKGKGKGKQKVYTREELEGMSNKMLGRLKSQGVDVEEWFKRRQRRPKGGAGVKKRKVGAEALGDAGEGEQEVEGEDEDIEAQMNQA</sequence>
<feature type="region of interest" description="Disordered" evidence="7">
    <location>
        <begin position="269"/>
        <end position="297"/>
    </location>
</feature>
<evidence type="ECO:0000256" key="7">
    <source>
        <dbReference type="SAM" id="MobiDB-lite"/>
    </source>
</evidence>
<dbReference type="InterPro" id="IPR028884">
    <property type="entry name" value="Trm82"/>
</dbReference>
<dbReference type="InterPro" id="IPR036322">
    <property type="entry name" value="WD40_repeat_dom_sf"/>
</dbReference>
<keyword evidence="4 6" id="KW-0677">Repeat</keyword>
<comment type="pathway">
    <text evidence="6">tRNA modification; N(7)-methylguanine-tRNA biosynthesis.</text>
</comment>
<dbReference type="PANTHER" id="PTHR16288">
    <property type="entry name" value="WD40 REPEAT PROTEIN 4"/>
    <property type="match status" value="1"/>
</dbReference>
<proteinExistence type="inferred from homology"/>
<feature type="compositionally biased region" description="Acidic residues" evidence="7">
    <location>
        <begin position="570"/>
        <end position="584"/>
    </location>
</feature>
<keyword evidence="2 6" id="KW-0853">WD repeat</keyword>
<dbReference type="Proteomes" id="UP001164286">
    <property type="component" value="Unassembled WGS sequence"/>
</dbReference>
<evidence type="ECO:0000256" key="5">
    <source>
        <dbReference type="ARBA" id="ARBA00023242"/>
    </source>
</evidence>
<comment type="function">
    <text evidence="6">Required for the formation of N(7)-methylguanine at position 46 (m7G46) in tRNA. In the complex, it is required to stabilize and induce conformational changes of the catalytic subunit.</text>
</comment>
<evidence type="ECO:0000313" key="9">
    <source>
        <dbReference type="Proteomes" id="UP001164286"/>
    </source>
</evidence>
<name>A0AA38LV00_9TREE</name>
<gene>
    <name evidence="8" type="ORF">MKK02DRAFT_24435</name>
</gene>
<dbReference type="InterPro" id="IPR015943">
    <property type="entry name" value="WD40/YVTN_repeat-like_dom_sf"/>
</dbReference>
<organism evidence="8 9">
    <name type="scientific">Dioszegia hungarica</name>
    <dbReference type="NCBI Taxonomy" id="4972"/>
    <lineage>
        <taxon>Eukaryota</taxon>
        <taxon>Fungi</taxon>
        <taxon>Dikarya</taxon>
        <taxon>Basidiomycota</taxon>
        <taxon>Agaricomycotina</taxon>
        <taxon>Tremellomycetes</taxon>
        <taxon>Tremellales</taxon>
        <taxon>Bulleribasidiaceae</taxon>
        <taxon>Dioszegia</taxon>
    </lineage>
</organism>
<keyword evidence="9" id="KW-1185">Reference proteome</keyword>
<feature type="compositionally biased region" description="Basic residues" evidence="7">
    <location>
        <begin position="545"/>
        <end position="560"/>
    </location>
</feature>
<feature type="compositionally biased region" description="Basic residues" evidence="7">
    <location>
        <begin position="500"/>
        <end position="515"/>
    </location>
</feature>
<comment type="subcellular location">
    <subcellularLocation>
        <location evidence="1 6">Nucleus</location>
    </subcellularLocation>
</comment>
<keyword evidence="3 6" id="KW-0819">tRNA processing</keyword>
<dbReference type="InterPro" id="IPR001680">
    <property type="entry name" value="WD40_rpt"/>
</dbReference>
<dbReference type="SMART" id="SM00320">
    <property type="entry name" value="WD40"/>
    <property type="match status" value="3"/>
</dbReference>
<evidence type="ECO:0000313" key="8">
    <source>
        <dbReference type="EMBL" id="KAI9637707.1"/>
    </source>
</evidence>
<reference evidence="8" key="1">
    <citation type="journal article" date="2022" name="G3 (Bethesda)">
        <title>High quality genome of the basidiomycete yeast Dioszegia hungarica PDD-24b-2 isolated from cloud water.</title>
        <authorList>
            <person name="Jarrige D."/>
            <person name="Haridas S."/>
            <person name="Bleykasten-Grosshans C."/>
            <person name="Joly M."/>
            <person name="Nadalig T."/>
            <person name="Sancelme M."/>
            <person name="Vuilleumier S."/>
            <person name="Grigoriev I.V."/>
            <person name="Amato P."/>
            <person name="Bringel F."/>
        </authorList>
    </citation>
    <scope>NUCLEOTIDE SEQUENCE</scope>
    <source>
        <strain evidence="8">PDD-24b-2</strain>
    </source>
</reference>
<feature type="region of interest" description="Disordered" evidence="7">
    <location>
        <begin position="484"/>
        <end position="590"/>
    </location>
</feature>
<dbReference type="EMBL" id="JAKWFO010000004">
    <property type="protein sequence ID" value="KAI9637707.1"/>
    <property type="molecule type" value="Genomic_DNA"/>
</dbReference>
<dbReference type="PANTHER" id="PTHR16288:SF0">
    <property type="entry name" value="TRNA (GUANINE-N(7)-)-METHYLTRANSFERASE NON-CATALYTIC SUBUNIT WDR4"/>
    <property type="match status" value="1"/>
</dbReference>
<comment type="caution">
    <text evidence="8">The sequence shown here is derived from an EMBL/GenBank/DDBJ whole genome shotgun (WGS) entry which is preliminary data.</text>
</comment>
<protein>
    <submittedName>
        <fullName evidence="8">Guanine-N(7)--methyltransferase subunit TRM82</fullName>
    </submittedName>
</protein>
<evidence type="ECO:0000256" key="4">
    <source>
        <dbReference type="ARBA" id="ARBA00022737"/>
    </source>
</evidence>
<keyword evidence="5 6" id="KW-0539">Nucleus</keyword>
<dbReference type="GO" id="GO:0043527">
    <property type="term" value="C:tRNA methyltransferase complex"/>
    <property type="evidence" value="ECO:0007669"/>
    <property type="project" value="TreeGrafter"/>
</dbReference>
<dbReference type="SUPFAM" id="SSF50978">
    <property type="entry name" value="WD40 repeat-like"/>
    <property type="match status" value="1"/>
</dbReference>
<evidence type="ECO:0000256" key="2">
    <source>
        <dbReference type="ARBA" id="ARBA00022574"/>
    </source>
</evidence>